<dbReference type="Pfam" id="PF01797">
    <property type="entry name" value="Y1_Tnp"/>
    <property type="match status" value="1"/>
</dbReference>
<dbReference type="InterPro" id="IPR002686">
    <property type="entry name" value="Transposase_17"/>
</dbReference>
<dbReference type="EMBL" id="CP058559">
    <property type="protein sequence ID" value="QNO15774.1"/>
    <property type="molecule type" value="Genomic_DNA"/>
</dbReference>
<dbReference type="Proteomes" id="UP000516160">
    <property type="component" value="Chromosome"/>
</dbReference>
<name>A0A7G9WAR2_ALKCA</name>
<dbReference type="GO" id="GO:0004803">
    <property type="term" value="F:transposase activity"/>
    <property type="evidence" value="ECO:0007669"/>
    <property type="project" value="InterPro"/>
</dbReference>
<dbReference type="PANTHER" id="PTHR36966:SF1">
    <property type="entry name" value="REP-ASSOCIATED TYROSINE TRANSPOSASE"/>
    <property type="match status" value="1"/>
</dbReference>
<dbReference type="RefSeq" id="WP_213166179.1">
    <property type="nucleotide sequence ID" value="NZ_CP058559.1"/>
</dbReference>
<evidence type="ECO:0000313" key="2">
    <source>
        <dbReference type="EMBL" id="QNO15774.1"/>
    </source>
</evidence>
<proteinExistence type="predicted"/>
<evidence type="ECO:0000259" key="1">
    <source>
        <dbReference type="SMART" id="SM01321"/>
    </source>
</evidence>
<organism evidence="2 3">
    <name type="scientific">Alkalicella caledoniensis</name>
    <dbReference type="NCBI Taxonomy" id="2731377"/>
    <lineage>
        <taxon>Bacteria</taxon>
        <taxon>Bacillati</taxon>
        <taxon>Bacillota</taxon>
        <taxon>Clostridia</taxon>
        <taxon>Eubacteriales</taxon>
        <taxon>Proteinivoracaceae</taxon>
        <taxon>Alkalicella</taxon>
    </lineage>
</organism>
<dbReference type="AlphaFoldDB" id="A0A7G9WAR2"/>
<protein>
    <submittedName>
        <fullName evidence="2">Transposase</fullName>
    </submittedName>
</protein>
<reference evidence="2 3" key="1">
    <citation type="submission" date="2020-07" db="EMBL/GenBank/DDBJ databases">
        <title>Alkalicella. sp. LB2 genome.</title>
        <authorList>
            <person name="Postec A."/>
            <person name="Quemeneur M."/>
        </authorList>
    </citation>
    <scope>NUCLEOTIDE SEQUENCE [LARGE SCALE GENOMIC DNA]</scope>
    <source>
        <strain evidence="2 3">LB2</strain>
    </source>
</reference>
<dbReference type="Gene3D" id="3.30.70.1290">
    <property type="entry name" value="Transposase IS200-like"/>
    <property type="match status" value="1"/>
</dbReference>
<dbReference type="InterPro" id="IPR036515">
    <property type="entry name" value="Transposase_17_sf"/>
</dbReference>
<dbReference type="InterPro" id="IPR052715">
    <property type="entry name" value="RAYT_transposase"/>
</dbReference>
<dbReference type="NCBIfam" id="NF047646">
    <property type="entry name" value="REP_Tyr_transpos"/>
    <property type="match status" value="1"/>
</dbReference>
<dbReference type="GO" id="GO:0006313">
    <property type="term" value="P:DNA transposition"/>
    <property type="evidence" value="ECO:0007669"/>
    <property type="project" value="InterPro"/>
</dbReference>
<keyword evidence="3" id="KW-1185">Reference proteome</keyword>
<dbReference type="PANTHER" id="PTHR36966">
    <property type="entry name" value="REP-ASSOCIATED TYROSINE TRANSPOSASE"/>
    <property type="match status" value="1"/>
</dbReference>
<gene>
    <name evidence="2" type="ORF">HYG86_13880</name>
</gene>
<dbReference type="KEGG" id="acae:HYG86_13880"/>
<dbReference type="GO" id="GO:0043565">
    <property type="term" value="F:sequence-specific DNA binding"/>
    <property type="evidence" value="ECO:0007669"/>
    <property type="project" value="TreeGrafter"/>
</dbReference>
<feature type="domain" description="Transposase IS200-like" evidence="1">
    <location>
        <begin position="9"/>
        <end position="124"/>
    </location>
</feature>
<dbReference type="SUPFAM" id="SSF143422">
    <property type="entry name" value="Transposase IS200-like"/>
    <property type="match status" value="1"/>
</dbReference>
<dbReference type="SMART" id="SM01321">
    <property type="entry name" value="Y1_Tnp"/>
    <property type="match status" value="1"/>
</dbReference>
<sequence length="157" mass="18584">MAKLKRYYEEGAVYFVTTTTHNRTPIFNDEETCNMLIEVILQKKESLDFDVYGFVIMPDHVHVMIQPQGTKNLSEIIGQIKGLFSKQYKERKNTTQQIWQKRFYDYGIRNLKSAKQSLDYIHKNPLEEGLKLALKYSSYSYYYQGDESFKRLLTPLT</sequence>
<accession>A0A7G9WAR2</accession>
<evidence type="ECO:0000313" key="3">
    <source>
        <dbReference type="Proteomes" id="UP000516160"/>
    </source>
</evidence>